<evidence type="ECO:0000313" key="2">
    <source>
        <dbReference type="EMBL" id="KKU40289.1"/>
    </source>
</evidence>
<dbReference type="InterPro" id="IPR025333">
    <property type="entry name" value="DUF4239"/>
</dbReference>
<evidence type="ECO:0008006" key="4">
    <source>
        <dbReference type="Google" id="ProtNLM"/>
    </source>
</evidence>
<keyword evidence="1" id="KW-0472">Membrane</keyword>
<dbReference type="Pfam" id="PF14023">
    <property type="entry name" value="Bestrophin-like"/>
    <property type="match status" value="1"/>
</dbReference>
<gene>
    <name evidence="2" type="ORF">UX55_C0010G0011</name>
</gene>
<name>A0A0G1Q5N6_9BACT</name>
<feature type="transmembrane region" description="Helical" evidence="1">
    <location>
        <begin position="33"/>
        <end position="53"/>
    </location>
</feature>
<evidence type="ECO:0000256" key="1">
    <source>
        <dbReference type="SAM" id="Phobius"/>
    </source>
</evidence>
<feature type="transmembrane region" description="Helical" evidence="1">
    <location>
        <begin position="165"/>
        <end position="183"/>
    </location>
</feature>
<proteinExistence type="predicted"/>
<comment type="caution">
    <text evidence="2">The sequence shown here is derived from an EMBL/GenBank/DDBJ whole genome shotgun (WGS) entry which is preliminary data.</text>
</comment>
<organism evidence="2 3">
    <name type="scientific">Candidatus Azambacteria bacterium GW2011_GWE2_46_45</name>
    <dbReference type="NCBI Taxonomy" id="1618625"/>
    <lineage>
        <taxon>Bacteria</taxon>
        <taxon>Candidatus Azamiibacteriota</taxon>
    </lineage>
</organism>
<evidence type="ECO:0000313" key="3">
    <source>
        <dbReference type="Proteomes" id="UP000034202"/>
    </source>
</evidence>
<dbReference type="AlphaFoldDB" id="A0A0G1Q5N6"/>
<reference evidence="2 3" key="1">
    <citation type="journal article" date="2015" name="Nature">
        <title>rRNA introns, odd ribosomes, and small enigmatic genomes across a large radiation of phyla.</title>
        <authorList>
            <person name="Brown C.T."/>
            <person name="Hug L.A."/>
            <person name="Thomas B.C."/>
            <person name="Sharon I."/>
            <person name="Castelle C.J."/>
            <person name="Singh A."/>
            <person name="Wilkins M.J."/>
            <person name="Williams K.H."/>
            <person name="Banfield J.F."/>
        </authorList>
    </citation>
    <scope>NUCLEOTIDE SEQUENCE [LARGE SCALE GENOMIC DNA]</scope>
</reference>
<dbReference type="EMBL" id="LCMQ01000010">
    <property type="protein sequence ID" value="KKU40289.1"/>
    <property type="molecule type" value="Genomic_DNA"/>
</dbReference>
<dbReference type="Proteomes" id="UP000034202">
    <property type="component" value="Unassembled WGS sequence"/>
</dbReference>
<keyword evidence="1" id="KW-0812">Transmembrane</keyword>
<feature type="transmembrane region" description="Helical" evidence="1">
    <location>
        <begin position="189"/>
        <end position="209"/>
    </location>
</feature>
<protein>
    <recommendedName>
        <fullName evidence="4">DUF4239 domain-containing protein</fullName>
    </recommendedName>
</protein>
<sequence>MLKNQNIFFILLVIFIGLLFVFPHSFISSGLGNTILTITTFLFGIIGGFYIVVTTTDYNSVKNILASETAGWISLHQNISIYDKQLADKFSLLVDAYVRRAFDYEIIDYAKGTHVEFEALKRMVRDIPLKNELSSVYEKIRDVMDEIIKSRQQLTVLGAKTLSPFQWSVLFILATLLVFSLYGLRSGELFFDIVTVAISSSVVLILLLIRDLDLYIWNEKTFGYDIFENVLKSVGQLPYYPAESLEAGRVNPSEKEYRVGTWLNFPKSLDRKVEIRNLDHRT</sequence>
<feature type="transmembrane region" description="Helical" evidence="1">
    <location>
        <begin position="7"/>
        <end position="27"/>
    </location>
</feature>
<keyword evidence="1" id="KW-1133">Transmembrane helix</keyword>
<accession>A0A0G1Q5N6</accession>